<sequence length="222" mass="23397">MKPVHAAAMLLCATLAASAHGASGQIDSFGASAATVSEGAWIDFTVSFSLSASSWSNGGSNLSEPAPQEGYQAWLLNWYSYESETIDEVQLQAGGSSFVAYPNVSGGGHSGTWTYSMLFPNAGTFDITVNGGWAAKVESYSSTESAWRNCSNVDPGGNNELACSSWTFEYGDINNNYSANGSFLPQTLTITVLAVPGPQTPALWLTGLAAGLGYRRHKMRHG</sequence>
<protein>
    <recommendedName>
        <fullName evidence="4">PEP-CTERM sorting domain-containing protein</fullName>
    </recommendedName>
</protein>
<dbReference type="Proteomes" id="UP001177769">
    <property type="component" value="Chromosome"/>
</dbReference>
<evidence type="ECO:0000313" key="2">
    <source>
        <dbReference type="EMBL" id="WIT12018.1"/>
    </source>
</evidence>
<feature type="chain" id="PRO_5041682350" description="PEP-CTERM sorting domain-containing protein" evidence="1">
    <location>
        <begin position="22"/>
        <end position="222"/>
    </location>
</feature>
<gene>
    <name evidence="2" type="ORF">PFX98_24650</name>
</gene>
<dbReference type="EMBL" id="CP116346">
    <property type="protein sequence ID" value="WIT12018.1"/>
    <property type="molecule type" value="Genomic_DNA"/>
</dbReference>
<reference evidence="2" key="1">
    <citation type="submission" date="2023-01" db="EMBL/GenBank/DDBJ databases">
        <title>Whole genome sequence of Paucibacter sp. S2-9 isolated from pond sediment.</title>
        <authorList>
            <person name="Jung J.Y."/>
        </authorList>
    </citation>
    <scope>NUCLEOTIDE SEQUENCE</scope>
    <source>
        <strain evidence="2">S2-9</strain>
    </source>
</reference>
<feature type="signal peptide" evidence="1">
    <location>
        <begin position="1"/>
        <end position="21"/>
    </location>
</feature>
<dbReference type="RefSeq" id="WP_285233107.1">
    <property type="nucleotide sequence ID" value="NZ_CP116346.1"/>
</dbReference>
<evidence type="ECO:0000256" key="1">
    <source>
        <dbReference type="SAM" id="SignalP"/>
    </source>
</evidence>
<dbReference type="KEGG" id="pais:PFX98_24650"/>
<keyword evidence="1" id="KW-0732">Signal</keyword>
<organism evidence="2 3">
    <name type="scientific">Paucibacter sediminis</name>
    <dbReference type="NCBI Taxonomy" id="3019553"/>
    <lineage>
        <taxon>Bacteria</taxon>
        <taxon>Pseudomonadati</taxon>
        <taxon>Pseudomonadota</taxon>
        <taxon>Betaproteobacteria</taxon>
        <taxon>Burkholderiales</taxon>
        <taxon>Sphaerotilaceae</taxon>
        <taxon>Roseateles</taxon>
    </lineage>
</organism>
<evidence type="ECO:0000313" key="3">
    <source>
        <dbReference type="Proteomes" id="UP001177769"/>
    </source>
</evidence>
<name>A0AA95NGX8_9BURK</name>
<evidence type="ECO:0008006" key="4">
    <source>
        <dbReference type="Google" id="ProtNLM"/>
    </source>
</evidence>
<proteinExistence type="predicted"/>
<keyword evidence="3" id="KW-1185">Reference proteome</keyword>
<dbReference type="AlphaFoldDB" id="A0AA95NGX8"/>
<accession>A0AA95NGX8</accession>